<name>A0A6J4J875_9CHLR</name>
<evidence type="ECO:0000256" key="3">
    <source>
        <dbReference type="ARBA" id="ARBA00022679"/>
    </source>
</evidence>
<evidence type="ECO:0000256" key="8">
    <source>
        <dbReference type="ARBA" id="ARBA00022989"/>
    </source>
</evidence>
<keyword evidence="8 11" id="KW-1133">Transmembrane helix</keyword>
<dbReference type="Pfam" id="PF13493">
    <property type="entry name" value="DUF4118"/>
    <property type="match status" value="1"/>
</dbReference>
<evidence type="ECO:0000256" key="7">
    <source>
        <dbReference type="ARBA" id="ARBA00022840"/>
    </source>
</evidence>
<accession>A0A6J4J875</accession>
<dbReference type="EMBL" id="CADCTR010000919">
    <property type="protein sequence ID" value="CAA9272115.1"/>
    <property type="molecule type" value="Genomic_DNA"/>
</dbReference>
<keyword evidence="5" id="KW-0547">Nucleotide-binding</keyword>
<evidence type="ECO:0000256" key="9">
    <source>
        <dbReference type="ARBA" id="ARBA00023012"/>
    </source>
</evidence>
<proteinExistence type="predicted"/>
<reference evidence="13" key="1">
    <citation type="submission" date="2020-02" db="EMBL/GenBank/DDBJ databases">
        <authorList>
            <person name="Meier V. D."/>
        </authorList>
    </citation>
    <scope>NUCLEOTIDE SEQUENCE</scope>
    <source>
        <strain evidence="13">AVDCRST_MAG93</strain>
    </source>
</reference>
<dbReference type="GO" id="GO:0005524">
    <property type="term" value="F:ATP binding"/>
    <property type="evidence" value="ECO:0007669"/>
    <property type="project" value="UniProtKB-KW"/>
</dbReference>
<keyword evidence="6" id="KW-0418">Kinase</keyword>
<feature type="domain" description="Sensor protein KdpD transmembrane" evidence="12">
    <location>
        <begin position="21"/>
        <end position="107"/>
    </location>
</feature>
<protein>
    <recommendedName>
        <fullName evidence="12">Sensor protein KdpD transmembrane domain-containing protein</fullName>
    </recommendedName>
</protein>
<comment type="subcellular location">
    <subcellularLocation>
        <location evidence="1">Membrane</location>
        <topology evidence="1">Multi-pass membrane protein</topology>
    </subcellularLocation>
</comment>
<keyword evidence="9" id="KW-0902">Two-component regulatory system</keyword>
<dbReference type="Gene3D" id="1.20.120.620">
    <property type="entry name" value="Backbone structure of the membrane domain of e. Coli histidine kinase receptor kdpd"/>
    <property type="match status" value="1"/>
</dbReference>
<dbReference type="InterPro" id="IPR025201">
    <property type="entry name" value="KdpD_TM"/>
</dbReference>
<evidence type="ECO:0000256" key="11">
    <source>
        <dbReference type="SAM" id="Phobius"/>
    </source>
</evidence>
<dbReference type="InterPro" id="IPR038318">
    <property type="entry name" value="KdpD_sf"/>
</dbReference>
<sequence length="107" mass="11872">MLYRQLWGVSAEAWPRLTLRYGVALLLNMLALLLTWLLLPFVERSLFIFFFAAVAINAWYAGFVPALLTVVFGVLTVGYFFIPPVFSLAVGVEGAVPLVVFTAIAFL</sequence>
<dbReference type="GO" id="GO:0016020">
    <property type="term" value="C:membrane"/>
    <property type="evidence" value="ECO:0007669"/>
    <property type="project" value="UniProtKB-SubCell"/>
</dbReference>
<evidence type="ECO:0000259" key="12">
    <source>
        <dbReference type="Pfam" id="PF13493"/>
    </source>
</evidence>
<feature type="transmembrane region" description="Helical" evidence="11">
    <location>
        <begin position="46"/>
        <end position="79"/>
    </location>
</feature>
<evidence type="ECO:0000256" key="4">
    <source>
        <dbReference type="ARBA" id="ARBA00022692"/>
    </source>
</evidence>
<organism evidence="13">
    <name type="scientific">uncultured Chloroflexia bacterium</name>
    <dbReference type="NCBI Taxonomy" id="1672391"/>
    <lineage>
        <taxon>Bacteria</taxon>
        <taxon>Bacillati</taxon>
        <taxon>Chloroflexota</taxon>
        <taxon>Chloroflexia</taxon>
        <taxon>environmental samples</taxon>
    </lineage>
</organism>
<keyword evidence="2" id="KW-0597">Phosphoprotein</keyword>
<evidence type="ECO:0000256" key="5">
    <source>
        <dbReference type="ARBA" id="ARBA00022741"/>
    </source>
</evidence>
<feature type="non-terminal residue" evidence="13">
    <location>
        <position position="107"/>
    </location>
</feature>
<gene>
    <name evidence="13" type="ORF">AVDCRST_MAG93-2683</name>
</gene>
<keyword evidence="4 11" id="KW-0812">Transmembrane</keyword>
<evidence type="ECO:0000313" key="13">
    <source>
        <dbReference type="EMBL" id="CAA9272115.1"/>
    </source>
</evidence>
<dbReference type="GO" id="GO:0016301">
    <property type="term" value="F:kinase activity"/>
    <property type="evidence" value="ECO:0007669"/>
    <property type="project" value="UniProtKB-KW"/>
</dbReference>
<feature type="transmembrane region" description="Helical" evidence="11">
    <location>
        <begin position="20"/>
        <end position="39"/>
    </location>
</feature>
<dbReference type="GO" id="GO:0000160">
    <property type="term" value="P:phosphorelay signal transduction system"/>
    <property type="evidence" value="ECO:0007669"/>
    <property type="project" value="UniProtKB-KW"/>
</dbReference>
<evidence type="ECO:0000256" key="1">
    <source>
        <dbReference type="ARBA" id="ARBA00004141"/>
    </source>
</evidence>
<evidence type="ECO:0000256" key="6">
    <source>
        <dbReference type="ARBA" id="ARBA00022777"/>
    </source>
</evidence>
<feature type="transmembrane region" description="Helical" evidence="11">
    <location>
        <begin position="85"/>
        <end position="106"/>
    </location>
</feature>
<evidence type="ECO:0000256" key="10">
    <source>
        <dbReference type="ARBA" id="ARBA00023136"/>
    </source>
</evidence>
<keyword evidence="3" id="KW-0808">Transferase</keyword>
<dbReference type="AlphaFoldDB" id="A0A6J4J875"/>
<keyword evidence="7" id="KW-0067">ATP-binding</keyword>
<keyword evidence="10 11" id="KW-0472">Membrane</keyword>
<evidence type="ECO:0000256" key="2">
    <source>
        <dbReference type="ARBA" id="ARBA00022553"/>
    </source>
</evidence>